<reference evidence="2" key="1">
    <citation type="journal article" date="2017" name="Gigascience">
        <title>The genome draft of coconut (Cocos nucifera).</title>
        <authorList>
            <person name="Xiao Y."/>
            <person name="Xu P."/>
            <person name="Fan H."/>
            <person name="Baudouin L."/>
            <person name="Xia W."/>
            <person name="Bocs S."/>
            <person name="Xu J."/>
            <person name="Li Q."/>
            <person name="Guo A."/>
            <person name="Zhou L."/>
            <person name="Li J."/>
            <person name="Wu Y."/>
            <person name="Ma Z."/>
            <person name="Armero A."/>
            <person name="Issali A.E."/>
            <person name="Liu N."/>
            <person name="Peng M."/>
            <person name="Yang Y."/>
        </authorList>
    </citation>
    <scope>NUCLEOTIDE SEQUENCE</scope>
    <source>
        <tissue evidence="2">Spear leaf of Hainan Tall coconut</tissue>
    </source>
</reference>
<dbReference type="EMBL" id="CM017884">
    <property type="protein sequence ID" value="KAG1366984.1"/>
    <property type="molecule type" value="Genomic_DNA"/>
</dbReference>
<evidence type="ECO:0000313" key="2">
    <source>
        <dbReference type="EMBL" id="KAG1366984.1"/>
    </source>
</evidence>
<dbReference type="AlphaFoldDB" id="A0A8K0IV37"/>
<feature type="signal peptide" evidence="1">
    <location>
        <begin position="1"/>
        <end position="31"/>
    </location>
</feature>
<organism evidence="2 3">
    <name type="scientific">Cocos nucifera</name>
    <name type="common">Coconut palm</name>
    <dbReference type="NCBI Taxonomy" id="13894"/>
    <lineage>
        <taxon>Eukaryota</taxon>
        <taxon>Viridiplantae</taxon>
        <taxon>Streptophyta</taxon>
        <taxon>Embryophyta</taxon>
        <taxon>Tracheophyta</taxon>
        <taxon>Spermatophyta</taxon>
        <taxon>Magnoliopsida</taxon>
        <taxon>Liliopsida</taxon>
        <taxon>Arecaceae</taxon>
        <taxon>Arecoideae</taxon>
        <taxon>Cocoseae</taxon>
        <taxon>Attaleinae</taxon>
        <taxon>Cocos</taxon>
    </lineage>
</organism>
<keyword evidence="3" id="KW-1185">Reference proteome</keyword>
<accession>A0A8K0IV37</accession>
<feature type="chain" id="PRO_5035460106" evidence="1">
    <location>
        <begin position="32"/>
        <end position="159"/>
    </location>
</feature>
<gene>
    <name evidence="2" type="ORF">COCNU_13G007740</name>
</gene>
<comment type="caution">
    <text evidence="2">The sequence shown here is derived from an EMBL/GenBank/DDBJ whole genome shotgun (WGS) entry which is preliminary data.</text>
</comment>
<evidence type="ECO:0000313" key="3">
    <source>
        <dbReference type="Proteomes" id="UP000797356"/>
    </source>
</evidence>
<name>A0A8K0IV37_COCNU</name>
<keyword evidence="1" id="KW-0732">Signal</keyword>
<protein>
    <submittedName>
        <fullName evidence="2">Uncharacterized protein</fullName>
    </submittedName>
</protein>
<evidence type="ECO:0000256" key="1">
    <source>
        <dbReference type="SAM" id="SignalP"/>
    </source>
</evidence>
<sequence length="159" mass="17684">MVMVVSSSLTAHASTPILALLVGAPTGPTKAIPGSTDPQTIVIVYIGELKRKARVDKTHIEERKRLTDECKRPSKVIKKVTWDAATKVSKYNRRFHWAQEWIVALESSIAAEKARNLIRMAFPELDLSNLFDGGIISLAPLRASYRMVIRKVDSDGIEN</sequence>
<proteinExistence type="predicted"/>
<dbReference type="Proteomes" id="UP000797356">
    <property type="component" value="Chromosome 13"/>
</dbReference>
<reference evidence="2" key="2">
    <citation type="submission" date="2019-07" db="EMBL/GenBank/DDBJ databases">
        <authorList>
            <person name="Yang Y."/>
            <person name="Bocs S."/>
            <person name="Baudouin L."/>
        </authorList>
    </citation>
    <scope>NUCLEOTIDE SEQUENCE</scope>
    <source>
        <tissue evidence="2">Spear leaf of Hainan Tall coconut</tissue>
    </source>
</reference>